<feature type="transmembrane region" description="Helical" evidence="2">
    <location>
        <begin position="384"/>
        <end position="401"/>
    </location>
</feature>
<accession>A0A1G8M505</accession>
<organism evidence="4 5">
    <name type="scientific">Salipiger marinus</name>
    <dbReference type="NCBI Taxonomy" id="555512"/>
    <lineage>
        <taxon>Bacteria</taxon>
        <taxon>Pseudomonadati</taxon>
        <taxon>Pseudomonadota</taxon>
        <taxon>Alphaproteobacteria</taxon>
        <taxon>Rhodobacterales</taxon>
        <taxon>Roseobacteraceae</taxon>
        <taxon>Salipiger</taxon>
    </lineage>
</organism>
<evidence type="ECO:0000256" key="2">
    <source>
        <dbReference type="SAM" id="Phobius"/>
    </source>
</evidence>
<dbReference type="InterPro" id="IPR011853">
    <property type="entry name" value="TRAP_DctM-Dct_fused"/>
</dbReference>
<dbReference type="InterPro" id="IPR010656">
    <property type="entry name" value="DctM"/>
</dbReference>
<keyword evidence="1" id="KW-0997">Cell inner membrane</keyword>
<feature type="transmembrane region" description="Helical" evidence="2">
    <location>
        <begin position="480"/>
        <end position="502"/>
    </location>
</feature>
<protein>
    <submittedName>
        <fullName evidence="4">TRAP transporter, 4TM/12TM fusion protein</fullName>
    </submittedName>
</protein>
<feature type="transmembrane region" description="Helical" evidence="2">
    <location>
        <begin position="119"/>
        <end position="138"/>
    </location>
</feature>
<feature type="transmembrane region" description="Helical" evidence="2">
    <location>
        <begin position="606"/>
        <end position="633"/>
    </location>
</feature>
<keyword evidence="5" id="KW-1185">Reference proteome</keyword>
<feature type="transmembrane region" description="Helical" evidence="2">
    <location>
        <begin position="145"/>
        <end position="162"/>
    </location>
</feature>
<gene>
    <name evidence="4" type="ORF">SAMN04487993_1007179</name>
</gene>
<comment type="subcellular location">
    <subcellularLocation>
        <location evidence="1">Cell inner membrane</location>
        <topology evidence="1">Multi-pass membrane protein</topology>
    </subcellularLocation>
</comment>
<feature type="transmembrane region" description="Helical" evidence="2">
    <location>
        <begin position="311"/>
        <end position="333"/>
    </location>
</feature>
<dbReference type="EMBL" id="FNEJ01000007">
    <property type="protein sequence ID" value="SDI63036.1"/>
    <property type="molecule type" value="Genomic_DNA"/>
</dbReference>
<dbReference type="GO" id="GO:0005886">
    <property type="term" value="C:plasma membrane"/>
    <property type="evidence" value="ECO:0007669"/>
    <property type="project" value="UniProtKB-SubCell"/>
</dbReference>
<evidence type="ECO:0000313" key="4">
    <source>
        <dbReference type="EMBL" id="SDI63036.1"/>
    </source>
</evidence>
<feature type="transmembrane region" description="Helical" evidence="2">
    <location>
        <begin position="508"/>
        <end position="532"/>
    </location>
</feature>
<dbReference type="PANTHER" id="PTHR43849:SF2">
    <property type="entry name" value="BLL3936 PROTEIN"/>
    <property type="match status" value="1"/>
</dbReference>
<keyword evidence="1" id="KW-1003">Cell membrane</keyword>
<dbReference type="Proteomes" id="UP000199093">
    <property type="component" value="Unassembled WGS sequence"/>
</dbReference>
<feature type="transmembrane region" description="Helical" evidence="2">
    <location>
        <begin position="572"/>
        <end position="594"/>
    </location>
</feature>
<feature type="transmembrane region" description="Helical" evidence="2">
    <location>
        <begin position="89"/>
        <end position="107"/>
    </location>
</feature>
<evidence type="ECO:0000256" key="1">
    <source>
        <dbReference type="RuleBase" id="RU369079"/>
    </source>
</evidence>
<dbReference type="GO" id="GO:0022857">
    <property type="term" value="F:transmembrane transporter activity"/>
    <property type="evidence" value="ECO:0007669"/>
    <property type="project" value="UniProtKB-UniRule"/>
</dbReference>
<sequence length="649" mass="68096">MTLQSPPPSFAQRAIDATLGTGPRRRLDGPLGLVTKSFAVLTAAFTIYAATMSSWDVLARTIIFLSMMLTLLFLLVGATPAARTDRPSLLDFILSGLSLACLIFFSVEMDAIAQRITLFDPLPLSYWIFGYGILLLSLEAARRTVGMGLTGIVLIFMAYNLWGHHFDGPLRHGYISFAHFLDITVFTTDGIFGAPVQVTATYAFLFVLFGTLLEKAGGGQFFFGLAAALTGRYNGGPAKVAVVSSGLFGMLSGSPTADVVTTGSVTIPVMQKLGYSPRLAGAIEVAASTGGSILPPVMGAAVFIMAEFTGISYLEIVFAALISAILYYISVFLQVDLRSRRLGVGNLDPDDLPRAGKVLRDGWPFIVPLVVLTGALVMHFSPTYVALYGTVALLGTWVFRWKSFSLKALIDGIAQTTMSMVAVTGACAAAGMVIGGITMTGLAGKVSELLVLIAGSNDLLTLVIAAGMTILLGMGMPTPAAYALAAALVAPTLVSDYGYSLLQAHLFLLYFAVLSAMTPPVAVAAYAAAAIADANPIGIAATACKLAVAAFVLPFTFMYAPGVILQGSVPEIFFDALRALVAVLALAIAAEGFWRSRLGTPTRAALAIGALLLISSNLVALALGAGLVAFGVWTLRSPRASLTELRKDH</sequence>
<feature type="domain" description="TRAP C4-dicarboxylate transport system permease DctM subunit" evidence="3">
    <location>
        <begin position="134"/>
        <end position="572"/>
    </location>
</feature>
<feature type="transmembrane region" description="Helical" evidence="2">
    <location>
        <begin position="539"/>
        <end position="560"/>
    </location>
</feature>
<dbReference type="AlphaFoldDB" id="A0A1G8M505"/>
<feature type="transmembrane region" description="Helical" evidence="2">
    <location>
        <begin position="57"/>
        <end position="77"/>
    </location>
</feature>
<feature type="transmembrane region" description="Helical" evidence="2">
    <location>
        <begin position="449"/>
        <end position="473"/>
    </location>
</feature>
<name>A0A1G8M505_9RHOB</name>
<keyword evidence="1" id="KW-0813">Transport</keyword>
<keyword evidence="2" id="KW-1133">Transmembrane helix</keyword>
<dbReference type="RefSeq" id="WP_242656701.1">
    <property type="nucleotide sequence ID" value="NZ_FNEJ01000007.1"/>
</dbReference>
<evidence type="ECO:0000259" key="3">
    <source>
        <dbReference type="Pfam" id="PF06808"/>
    </source>
</evidence>
<reference evidence="4 5" key="1">
    <citation type="submission" date="2016-10" db="EMBL/GenBank/DDBJ databases">
        <authorList>
            <person name="de Groot N.N."/>
        </authorList>
    </citation>
    <scope>NUCLEOTIDE SEQUENCE [LARGE SCALE GENOMIC DNA]</scope>
    <source>
        <strain evidence="4 5">DSM 26424</strain>
    </source>
</reference>
<dbReference type="PANTHER" id="PTHR43849">
    <property type="entry name" value="BLL3936 PROTEIN"/>
    <property type="match status" value="1"/>
</dbReference>
<keyword evidence="2" id="KW-0472">Membrane</keyword>
<feature type="transmembrane region" description="Helical" evidence="2">
    <location>
        <begin position="421"/>
        <end position="443"/>
    </location>
</feature>
<feature type="transmembrane region" description="Helical" evidence="2">
    <location>
        <begin position="33"/>
        <end position="51"/>
    </location>
</feature>
<dbReference type="STRING" id="555512.SAMN04487993_1007179"/>
<dbReference type="NCBIfam" id="TIGR02123">
    <property type="entry name" value="TRAP_fused"/>
    <property type="match status" value="1"/>
</dbReference>
<evidence type="ECO:0000313" key="5">
    <source>
        <dbReference type="Proteomes" id="UP000199093"/>
    </source>
</evidence>
<comment type="function">
    <text evidence="1">Part of the tripartite ATP-independent periplasmic (TRAP) transport system.</text>
</comment>
<feature type="transmembrane region" description="Helical" evidence="2">
    <location>
        <begin position="279"/>
        <end position="305"/>
    </location>
</feature>
<dbReference type="Pfam" id="PF06808">
    <property type="entry name" value="DctM"/>
    <property type="match status" value="1"/>
</dbReference>
<proteinExistence type="predicted"/>
<keyword evidence="2" id="KW-0812">Transmembrane</keyword>
<feature type="transmembrane region" description="Helical" evidence="2">
    <location>
        <begin position="191"/>
        <end position="213"/>
    </location>
</feature>